<organism evidence="3 4">
    <name type="scientific">Cryomyces antarcticus</name>
    <dbReference type="NCBI Taxonomy" id="329879"/>
    <lineage>
        <taxon>Eukaryota</taxon>
        <taxon>Fungi</taxon>
        <taxon>Dikarya</taxon>
        <taxon>Ascomycota</taxon>
        <taxon>Pezizomycotina</taxon>
        <taxon>Dothideomycetes</taxon>
        <taxon>Dothideomycetes incertae sedis</taxon>
        <taxon>Cryomyces</taxon>
    </lineage>
</organism>
<sequence length="448" mass="49645">MSTSLFTVQEHVLPCQHIRGYPRSTARSQEEVLHIAIKQYTPLDNRQPKPGDVTIIGAHANGFPKELYEPLWDELLHRAKQSGISVRGIWIADVAFQGASGVLNEGKLGNDPSWFDHPRDLLHMINHFRDQMPRPLIGIAHSMGGNNLVNLSLHHPRLLETLILIDPVVQHFSSAQGNYAPAQASTFRRDRWPSRQAAAVAFKRSKFYQTWDPRVLDLWIKHGLRDLPTPLYPTATPASSTPPPLSADPSSATVSPASDTENEVTLTTTKHQEVFTFLRPNFPTPSHPNPGTQPNRRTHPDVDLTAHPTAPFYRPEPIITFANLPHLRPSVLYLFGSKSPLSGPAFRKDKMATTGVGVGGSGGAPEGRVKEVLFDGVGHLIPMEIVGRTADECLAWLGPEMARWREGEEAERREWAAVPEGERVVLGKEYIENVGGVVERQEKGGSRL</sequence>
<dbReference type="EMBL" id="JAVRRA010024815">
    <property type="protein sequence ID" value="KAK5128644.1"/>
    <property type="molecule type" value="Genomic_DNA"/>
</dbReference>
<evidence type="ECO:0000313" key="4">
    <source>
        <dbReference type="Proteomes" id="UP001357485"/>
    </source>
</evidence>
<dbReference type="Proteomes" id="UP001357485">
    <property type="component" value="Unassembled WGS sequence"/>
</dbReference>
<dbReference type="Gene3D" id="3.40.50.1820">
    <property type="entry name" value="alpha/beta hydrolase"/>
    <property type="match status" value="1"/>
</dbReference>
<feature type="compositionally biased region" description="Polar residues" evidence="1">
    <location>
        <begin position="254"/>
        <end position="264"/>
    </location>
</feature>
<comment type="caution">
    <text evidence="3">The sequence shown here is derived from an EMBL/GenBank/DDBJ whole genome shotgun (WGS) entry which is preliminary data.</text>
</comment>
<keyword evidence="4" id="KW-1185">Reference proteome</keyword>
<evidence type="ECO:0000313" key="3">
    <source>
        <dbReference type="EMBL" id="KAK5128644.1"/>
    </source>
</evidence>
<accession>A0ABR0KT82</accession>
<dbReference type="SUPFAM" id="SSF53474">
    <property type="entry name" value="alpha/beta-Hydrolases"/>
    <property type="match status" value="1"/>
</dbReference>
<evidence type="ECO:0000259" key="2">
    <source>
        <dbReference type="Pfam" id="PF12146"/>
    </source>
</evidence>
<protein>
    <recommendedName>
        <fullName evidence="2">Serine aminopeptidase S33 domain-containing protein</fullName>
    </recommendedName>
</protein>
<feature type="domain" description="Serine aminopeptidase S33" evidence="2">
    <location>
        <begin position="92"/>
        <end position="174"/>
    </location>
</feature>
<gene>
    <name evidence="3" type="ORF">LTR16_002494</name>
</gene>
<feature type="region of interest" description="Disordered" evidence="1">
    <location>
        <begin position="233"/>
        <end position="264"/>
    </location>
</feature>
<dbReference type="InterPro" id="IPR029058">
    <property type="entry name" value="AB_hydrolase_fold"/>
</dbReference>
<reference evidence="3 4" key="1">
    <citation type="submission" date="2023-08" db="EMBL/GenBank/DDBJ databases">
        <title>Black Yeasts Isolated from many extreme environments.</title>
        <authorList>
            <person name="Coleine C."/>
            <person name="Stajich J.E."/>
            <person name="Selbmann L."/>
        </authorList>
    </citation>
    <scope>NUCLEOTIDE SEQUENCE [LARGE SCALE GENOMIC DNA]</scope>
    <source>
        <strain evidence="3 4">CCFEE 536</strain>
    </source>
</reference>
<proteinExistence type="predicted"/>
<dbReference type="InterPro" id="IPR022742">
    <property type="entry name" value="Hydrolase_4"/>
</dbReference>
<evidence type="ECO:0000256" key="1">
    <source>
        <dbReference type="SAM" id="MobiDB-lite"/>
    </source>
</evidence>
<name>A0ABR0KT82_9PEZI</name>
<dbReference type="Pfam" id="PF12146">
    <property type="entry name" value="Hydrolase_4"/>
    <property type="match status" value="1"/>
</dbReference>